<proteinExistence type="predicted"/>
<dbReference type="Gene3D" id="3.90.1640.10">
    <property type="entry name" value="inorganic pyrophosphatase (n-terminal core)"/>
    <property type="match status" value="1"/>
</dbReference>
<evidence type="ECO:0000313" key="2">
    <source>
        <dbReference type="Proteomes" id="UP000178017"/>
    </source>
</evidence>
<gene>
    <name evidence="1" type="ORF">A3B49_01690</name>
</gene>
<sequence length="326" mass="35307">MKYQSYLTELQAKLPAAQNILVVLPSNCGVDCLSSGLSLYLALKNYGKSVSIASESVLKVSESNLYGIGSIQNTLPTNGTGTWVLKIGGVVGSDNKPLFEKVDYNLEGSDLKMKFPIIPGQQFVPTHITPSFEGSNFDLIFTVGAVNLESLGDLYTQHQEAFAKSFVVNIDNSQANSQFGNSKIIDSVAATLSEMVWQILDDLKVSIDQDIASNILAGIYSATSNLQGRVTAETFEVMARALRAGGKQPESQISEVAQPITAPENGFDFTQMYQPSTQADFADPASHTHEREPGTELTYSGNEIEENVTPEEDWLTPKIYSGKSLG</sequence>
<dbReference type="PANTHER" id="PTHR47618:SF1">
    <property type="entry name" value="BIFUNCTIONAL OLIGORIBONUCLEASE AND PAP PHOSPHATASE NRNA"/>
    <property type="match status" value="1"/>
</dbReference>
<evidence type="ECO:0000313" key="1">
    <source>
        <dbReference type="EMBL" id="OGE65661.1"/>
    </source>
</evidence>
<dbReference type="Proteomes" id="UP000178017">
    <property type="component" value="Unassembled WGS sequence"/>
</dbReference>
<reference evidence="1 2" key="1">
    <citation type="journal article" date="2016" name="Nat. Commun.">
        <title>Thousands of microbial genomes shed light on interconnected biogeochemical processes in an aquifer system.</title>
        <authorList>
            <person name="Anantharaman K."/>
            <person name="Brown C.T."/>
            <person name="Hug L.A."/>
            <person name="Sharon I."/>
            <person name="Castelle C.J."/>
            <person name="Probst A.J."/>
            <person name="Thomas B.C."/>
            <person name="Singh A."/>
            <person name="Wilkins M.J."/>
            <person name="Karaoz U."/>
            <person name="Brodie E.L."/>
            <person name="Williams K.H."/>
            <person name="Hubbard S.S."/>
            <person name="Banfield J.F."/>
        </authorList>
    </citation>
    <scope>NUCLEOTIDE SEQUENCE [LARGE SCALE GENOMIC DNA]</scope>
</reference>
<organism evidence="1 2">
    <name type="scientific">Candidatus Daviesbacteria bacterium RIFCSPLOWO2_01_FULL_40_24</name>
    <dbReference type="NCBI Taxonomy" id="1797787"/>
    <lineage>
        <taxon>Bacteria</taxon>
        <taxon>Candidatus Daviesiibacteriota</taxon>
    </lineage>
</organism>
<protein>
    <submittedName>
        <fullName evidence="1">Uncharacterized protein</fullName>
    </submittedName>
</protein>
<dbReference type="AlphaFoldDB" id="A0A1F5MJW2"/>
<dbReference type="InterPro" id="IPR051319">
    <property type="entry name" value="Oligoribo/pAp-PDE_c-di-AMP_PDE"/>
</dbReference>
<dbReference type="EMBL" id="MFDO01000013">
    <property type="protein sequence ID" value="OGE65661.1"/>
    <property type="molecule type" value="Genomic_DNA"/>
</dbReference>
<name>A0A1F5MJW2_9BACT</name>
<dbReference type="SUPFAM" id="SSF64182">
    <property type="entry name" value="DHH phosphoesterases"/>
    <property type="match status" value="1"/>
</dbReference>
<accession>A0A1F5MJW2</accession>
<dbReference type="InterPro" id="IPR038763">
    <property type="entry name" value="DHH_sf"/>
</dbReference>
<comment type="caution">
    <text evidence="1">The sequence shown here is derived from an EMBL/GenBank/DDBJ whole genome shotgun (WGS) entry which is preliminary data.</text>
</comment>
<dbReference type="PANTHER" id="PTHR47618">
    <property type="entry name" value="BIFUNCTIONAL OLIGORIBONUCLEASE AND PAP PHOSPHATASE NRNA"/>
    <property type="match status" value="1"/>
</dbReference>